<dbReference type="Proteomes" id="UP001152888">
    <property type="component" value="Unassembled WGS sequence"/>
</dbReference>
<protein>
    <submittedName>
        <fullName evidence="2">Uncharacterized protein</fullName>
    </submittedName>
</protein>
<name>A0A9P0PR89_ACAOB</name>
<keyword evidence="3" id="KW-1185">Reference proteome</keyword>
<proteinExistence type="predicted"/>
<dbReference type="AlphaFoldDB" id="A0A9P0PR89"/>
<feature type="region of interest" description="Disordered" evidence="1">
    <location>
        <begin position="1"/>
        <end position="47"/>
    </location>
</feature>
<sequence length="108" mass="11874">MKRRGSPDVAKGANKPKSNIQDKSKGPTQPDLPAPTNPQKKTSPQVEIRRRARVLLGVAEPETPHQQVLQNYVAIFAQAIATNLQDSAAKCHKYACKDHSTRDVCLSM</sequence>
<gene>
    <name evidence="2" type="ORF">ACAOBT_LOCUS21815</name>
</gene>
<accession>A0A9P0PR89</accession>
<evidence type="ECO:0000313" key="3">
    <source>
        <dbReference type="Proteomes" id="UP001152888"/>
    </source>
</evidence>
<reference evidence="2" key="1">
    <citation type="submission" date="2022-03" db="EMBL/GenBank/DDBJ databases">
        <authorList>
            <person name="Sayadi A."/>
        </authorList>
    </citation>
    <scope>NUCLEOTIDE SEQUENCE</scope>
</reference>
<comment type="caution">
    <text evidence="2">The sequence shown here is derived from an EMBL/GenBank/DDBJ whole genome shotgun (WGS) entry which is preliminary data.</text>
</comment>
<evidence type="ECO:0000313" key="2">
    <source>
        <dbReference type="EMBL" id="CAH1993926.1"/>
    </source>
</evidence>
<dbReference type="EMBL" id="CAKOFQ010007187">
    <property type="protein sequence ID" value="CAH1993926.1"/>
    <property type="molecule type" value="Genomic_DNA"/>
</dbReference>
<organism evidence="2 3">
    <name type="scientific">Acanthoscelides obtectus</name>
    <name type="common">Bean weevil</name>
    <name type="synonym">Bruchus obtectus</name>
    <dbReference type="NCBI Taxonomy" id="200917"/>
    <lineage>
        <taxon>Eukaryota</taxon>
        <taxon>Metazoa</taxon>
        <taxon>Ecdysozoa</taxon>
        <taxon>Arthropoda</taxon>
        <taxon>Hexapoda</taxon>
        <taxon>Insecta</taxon>
        <taxon>Pterygota</taxon>
        <taxon>Neoptera</taxon>
        <taxon>Endopterygota</taxon>
        <taxon>Coleoptera</taxon>
        <taxon>Polyphaga</taxon>
        <taxon>Cucujiformia</taxon>
        <taxon>Chrysomeloidea</taxon>
        <taxon>Chrysomelidae</taxon>
        <taxon>Bruchinae</taxon>
        <taxon>Bruchini</taxon>
        <taxon>Acanthoscelides</taxon>
    </lineage>
</organism>
<evidence type="ECO:0000256" key="1">
    <source>
        <dbReference type="SAM" id="MobiDB-lite"/>
    </source>
</evidence>